<sequence length="257" mass="28301">MVGVGGWRYLALTRHLPWQLQRREEESIRQFLSFSCFDCQLIRLMASVDLCKDSMKDAITPNLKADTDCAVPITPEALTENGDFQSQSPLTLSVVRKQLKRAGIHCDSDRRGGCVDNNNDNDNGSIGSPRTPKDGVFDPFAPGPDSMARAPNSNKYLDDLRNTVARRLDFHPSFDDARADTDTLSDEDMVESVYESLLQVIVSKQAEGVLAQLSDDCETPPSAPCIIGIADTCPGAPMKPAAPPRNIDLRLCKKLEF</sequence>
<dbReference type="Gramene" id="rna-AYBTSS11_LOCUS13093">
    <property type="protein sequence ID" value="CAJ1948254.1"/>
    <property type="gene ID" value="gene-AYBTSS11_LOCUS13093"/>
</dbReference>
<dbReference type="Proteomes" id="UP001189624">
    <property type="component" value="Chromosome 4"/>
</dbReference>
<reference evidence="2" key="1">
    <citation type="submission" date="2023-10" db="EMBL/GenBank/DDBJ databases">
        <authorList>
            <person name="Domelevo Entfellner J.-B."/>
        </authorList>
    </citation>
    <scope>NUCLEOTIDE SEQUENCE</scope>
</reference>
<evidence type="ECO:0000313" key="3">
    <source>
        <dbReference type="Proteomes" id="UP001189624"/>
    </source>
</evidence>
<dbReference type="AlphaFoldDB" id="A0AA86SFN8"/>
<accession>A0AA86SFN8</accession>
<feature type="region of interest" description="Disordered" evidence="1">
    <location>
        <begin position="110"/>
        <end position="137"/>
    </location>
</feature>
<dbReference type="PANTHER" id="PTHR36310:SF1">
    <property type="entry name" value="CYCLIN-DEPENDENT PROTEIN KINASE INHIBITOR SMR11"/>
    <property type="match status" value="1"/>
</dbReference>
<dbReference type="InterPro" id="IPR038971">
    <property type="entry name" value="SMR11/SMR16"/>
</dbReference>
<evidence type="ECO:0000313" key="2">
    <source>
        <dbReference type="EMBL" id="CAJ1948254.1"/>
    </source>
</evidence>
<dbReference type="EMBL" id="OY731401">
    <property type="protein sequence ID" value="CAJ1948254.1"/>
    <property type="molecule type" value="Genomic_DNA"/>
</dbReference>
<keyword evidence="3" id="KW-1185">Reference proteome</keyword>
<dbReference type="PANTHER" id="PTHR36310">
    <property type="entry name" value="CYCLIN-DEPENDENT PROTEIN KINASE INHIBITOR SMR11"/>
    <property type="match status" value="1"/>
</dbReference>
<gene>
    <name evidence="2" type="ORF">AYBTSS11_LOCUS13093</name>
</gene>
<protein>
    <submittedName>
        <fullName evidence="2">Uncharacterized protein</fullName>
    </submittedName>
</protein>
<name>A0AA86SFN8_9FABA</name>
<organism evidence="2 3">
    <name type="scientific">Sphenostylis stenocarpa</name>
    <dbReference type="NCBI Taxonomy" id="92480"/>
    <lineage>
        <taxon>Eukaryota</taxon>
        <taxon>Viridiplantae</taxon>
        <taxon>Streptophyta</taxon>
        <taxon>Embryophyta</taxon>
        <taxon>Tracheophyta</taxon>
        <taxon>Spermatophyta</taxon>
        <taxon>Magnoliopsida</taxon>
        <taxon>eudicotyledons</taxon>
        <taxon>Gunneridae</taxon>
        <taxon>Pentapetalae</taxon>
        <taxon>rosids</taxon>
        <taxon>fabids</taxon>
        <taxon>Fabales</taxon>
        <taxon>Fabaceae</taxon>
        <taxon>Papilionoideae</taxon>
        <taxon>50 kb inversion clade</taxon>
        <taxon>NPAAA clade</taxon>
        <taxon>indigoferoid/millettioid clade</taxon>
        <taxon>Phaseoleae</taxon>
        <taxon>Sphenostylis</taxon>
    </lineage>
</organism>
<evidence type="ECO:0000256" key="1">
    <source>
        <dbReference type="SAM" id="MobiDB-lite"/>
    </source>
</evidence>
<proteinExistence type="predicted"/>